<gene>
    <name evidence="2" type="ORF">GDS87_17485</name>
</gene>
<feature type="transmembrane region" description="Helical" evidence="1">
    <location>
        <begin position="36"/>
        <end position="53"/>
    </location>
</feature>
<dbReference type="Proteomes" id="UP000373269">
    <property type="component" value="Chromosome"/>
</dbReference>
<dbReference type="RefSeq" id="WP_369593442.1">
    <property type="nucleotide sequence ID" value="NZ_CP045835.1"/>
</dbReference>
<keyword evidence="1" id="KW-0812">Transmembrane</keyword>
<keyword evidence="3" id="KW-1185">Reference proteome</keyword>
<sequence>MNDKKNGKLQILAIVLMILLLVAGFVIFFLGHYMAGSVLFVIFIIILNFISSWKRIKNAEYVHLKNHKYNEKW</sequence>
<name>A0ABX6DHY0_9BACI</name>
<dbReference type="EMBL" id="CP045835">
    <property type="protein sequence ID" value="QGG52613.1"/>
    <property type="molecule type" value="Genomic_DNA"/>
</dbReference>
<keyword evidence="1" id="KW-1133">Transmembrane helix</keyword>
<evidence type="ECO:0000313" key="2">
    <source>
        <dbReference type="EMBL" id="QGG52613.1"/>
    </source>
</evidence>
<proteinExistence type="predicted"/>
<feature type="transmembrane region" description="Helical" evidence="1">
    <location>
        <begin position="12"/>
        <end position="30"/>
    </location>
</feature>
<protein>
    <submittedName>
        <fullName evidence="2">Uncharacterized protein</fullName>
    </submittedName>
</protein>
<accession>A0ABX6DHY0</accession>
<organism evidence="2 3">
    <name type="scientific">Lysinibacillus pakistanensis</name>
    <dbReference type="NCBI Taxonomy" id="759811"/>
    <lineage>
        <taxon>Bacteria</taxon>
        <taxon>Bacillati</taxon>
        <taxon>Bacillota</taxon>
        <taxon>Bacilli</taxon>
        <taxon>Bacillales</taxon>
        <taxon>Bacillaceae</taxon>
        <taxon>Lysinibacillus</taxon>
    </lineage>
</organism>
<reference evidence="2 3" key="1">
    <citation type="submission" date="2019-11" db="EMBL/GenBank/DDBJ databases">
        <title>Whole Genome Sequencing and Comparative Genomic Analyses of Lysinibacillus pakistanensis LZH-9, a Halotolerant Strain with Excellent COD Removal Capability.</title>
        <authorList>
            <person name="Zhou H."/>
        </authorList>
    </citation>
    <scope>NUCLEOTIDE SEQUENCE [LARGE SCALE GENOMIC DNA]</scope>
    <source>
        <strain evidence="2 3">LZH-9</strain>
    </source>
</reference>
<evidence type="ECO:0000313" key="3">
    <source>
        <dbReference type="Proteomes" id="UP000373269"/>
    </source>
</evidence>
<keyword evidence="1" id="KW-0472">Membrane</keyword>
<evidence type="ECO:0000256" key="1">
    <source>
        <dbReference type="SAM" id="Phobius"/>
    </source>
</evidence>